<dbReference type="InterPro" id="IPR000375">
    <property type="entry name" value="Dynamin_stalk"/>
</dbReference>
<evidence type="ECO:0000256" key="1">
    <source>
        <dbReference type="ARBA" id="ARBA00022741"/>
    </source>
</evidence>
<dbReference type="SUPFAM" id="SSF52540">
    <property type="entry name" value="P-loop containing nucleoside triphosphate hydrolases"/>
    <property type="match status" value="1"/>
</dbReference>
<keyword evidence="1 3" id="KW-0547">Nucleotide-binding</keyword>
<dbReference type="PRINTS" id="PR00195">
    <property type="entry name" value="DYNAMIN"/>
</dbReference>
<dbReference type="GO" id="GO:0003924">
    <property type="term" value="F:GTPase activity"/>
    <property type="evidence" value="ECO:0007669"/>
    <property type="project" value="InterPro"/>
</dbReference>
<keyword evidence="2 3" id="KW-0342">GTP-binding</keyword>
<comment type="similarity">
    <text evidence="3">Belongs to the TRAFAC class dynamin-like GTPase superfamily. Dynamin/Fzo/YdjA family.</text>
</comment>
<protein>
    <submittedName>
        <fullName evidence="6">Dynamin-type G domain-containing protein</fullName>
    </submittedName>
</protein>
<accession>A0A1I7ZGV1</accession>
<dbReference type="InterPro" id="IPR027417">
    <property type="entry name" value="P-loop_NTPase"/>
</dbReference>
<dbReference type="GO" id="GO:0016020">
    <property type="term" value="C:membrane"/>
    <property type="evidence" value="ECO:0007669"/>
    <property type="project" value="TreeGrafter"/>
</dbReference>
<dbReference type="InterPro" id="IPR022812">
    <property type="entry name" value="Dynamin"/>
</dbReference>
<proteinExistence type="inferred from homology"/>
<dbReference type="PANTHER" id="PTHR11566">
    <property type="entry name" value="DYNAMIN"/>
    <property type="match status" value="1"/>
</dbReference>
<dbReference type="Pfam" id="PF00350">
    <property type="entry name" value="Dynamin_N"/>
    <property type="match status" value="1"/>
</dbReference>
<dbReference type="GO" id="GO:0005525">
    <property type="term" value="F:GTP binding"/>
    <property type="evidence" value="ECO:0007669"/>
    <property type="project" value="UniProtKB-KW"/>
</dbReference>
<name>A0A1I7ZGV1_9BILA</name>
<dbReference type="SMART" id="SM00053">
    <property type="entry name" value="DYNc"/>
    <property type="match status" value="1"/>
</dbReference>
<feature type="domain" description="Dynamin-type G" evidence="4">
    <location>
        <begin position="76"/>
        <end position="326"/>
    </location>
</feature>
<reference evidence="6" key="1">
    <citation type="submission" date="2016-11" db="UniProtKB">
        <authorList>
            <consortium name="WormBaseParasite"/>
        </authorList>
    </citation>
    <scope>IDENTIFICATION</scope>
</reference>
<dbReference type="InterPro" id="IPR001401">
    <property type="entry name" value="Dynamin_GTPase"/>
</dbReference>
<dbReference type="GO" id="GO:0008017">
    <property type="term" value="F:microtubule binding"/>
    <property type="evidence" value="ECO:0007669"/>
    <property type="project" value="TreeGrafter"/>
</dbReference>
<organism evidence="5 6">
    <name type="scientific">Steinernema glaseri</name>
    <dbReference type="NCBI Taxonomy" id="37863"/>
    <lineage>
        <taxon>Eukaryota</taxon>
        <taxon>Metazoa</taxon>
        <taxon>Ecdysozoa</taxon>
        <taxon>Nematoda</taxon>
        <taxon>Chromadorea</taxon>
        <taxon>Rhabditida</taxon>
        <taxon>Tylenchina</taxon>
        <taxon>Panagrolaimomorpha</taxon>
        <taxon>Strongyloidoidea</taxon>
        <taxon>Steinernematidae</taxon>
        <taxon>Steinernema</taxon>
    </lineage>
</organism>
<evidence type="ECO:0000313" key="5">
    <source>
        <dbReference type="Proteomes" id="UP000095287"/>
    </source>
</evidence>
<evidence type="ECO:0000313" key="6">
    <source>
        <dbReference type="WBParaSite" id="L893_g26065.t1"/>
    </source>
</evidence>
<dbReference type="GO" id="GO:0005737">
    <property type="term" value="C:cytoplasm"/>
    <property type="evidence" value="ECO:0007669"/>
    <property type="project" value="TreeGrafter"/>
</dbReference>
<sequence>MSTKGHLLVEQHNLNEGLMSSYRSYRNPAGKMVAEENVALQGRNFRRKVDNDFMQQLILLVNKFQDLCSDIGSSFDFDLPQIVVVGEQSVGKSSILENFVGKDFLPRGTGIVTRCPLILQLINDPNGTERAVFQHKPNEEFTDFSRVRTEIEVETNRATGGNQGISEKAINLKIYSPHVLNLTLVDLPGVTRVAQGNQRDDIESLVRELILSFIKNPNCLILACSQAIVDLSLSEALLLARKVDPTGERTIGVLTKLDLMDAGTDASDILKNKVLPLKKGYIGVVNRSQQEINDRSDMAAALKKEEEFFKKTPAYSGIAKRQGTRY</sequence>
<dbReference type="Gene3D" id="3.40.50.300">
    <property type="entry name" value="P-loop containing nucleotide triphosphate hydrolases"/>
    <property type="match status" value="1"/>
</dbReference>
<dbReference type="WBParaSite" id="L893_g26065.t1">
    <property type="protein sequence ID" value="L893_g26065.t1"/>
    <property type="gene ID" value="L893_g26065"/>
</dbReference>
<dbReference type="CDD" id="cd08771">
    <property type="entry name" value="DLP_1"/>
    <property type="match status" value="1"/>
</dbReference>
<evidence type="ECO:0000256" key="3">
    <source>
        <dbReference type="RuleBase" id="RU003932"/>
    </source>
</evidence>
<dbReference type="InterPro" id="IPR030381">
    <property type="entry name" value="G_DYNAMIN_dom"/>
</dbReference>
<dbReference type="Pfam" id="PF01031">
    <property type="entry name" value="Dynamin_M"/>
    <property type="match status" value="1"/>
</dbReference>
<evidence type="ECO:0000259" key="4">
    <source>
        <dbReference type="PROSITE" id="PS51718"/>
    </source>
</evidence>
<dbReference type="Proteomes" id="UP000095287">
    <property type="component" value="Unplaced"/>
</dbReference>
<dbReference type="InterPro" id="IPR019762">
    <property type="entry name" value="Dynamin_GTPase_CS"/>
</dbReference>
<dbReference type="PROSITE" id="PS51718">
    <property type="entry name" value="G_DYNAMIN_2"/>
    <property type="match status" value="1"/>
</dbReference>
<dbReference type="GO" id="GO:0005874">
    <property type="term" value="C:microtubule"/>
    <property type="evidence" value="ECO:0007669"/>
    <property type="project" value="TreeGrafter"/>
</dbReference>
<dbReference type="AlphaFoldDB" id="A0A1I7ZGV1"/>
<dbReference type="InterPro" id="IPR045063">
    <property type="entry name" value="Dynamin_N"/>
</dbReference>
<keyword evidence="5" id="KW-1185">Reference proteome</keyword>
<dbReference type="PROSITE" id="PS00410">
    <property type="entry name" value="G_DYNAMIN_1"/>
    <property type="match status" value="1"/>
</dbReference>
<evidence type="ECO:0000256" key="2">
    <source>
        <dbReference type="ARBA" id="ARBA00023134"/>
    </source>
</evidence>